<dbReference type="SUPFAM" id="SSF48452">
    <property type="entry name" value="TPR-like"/>
    <property type="match status" value="1"/>
</dbReference>
<keyword evidence="3" id="KW-1185">Reference proteome</keyword>
<comment type="caution">
    <text evidence="2">The sequence shown here is derived from an EMBL/GenBank/DDBJ whole genome shotgun (WGS) entry which is preliminary data.</text>
</comment>
<gene>
    <name evidence="2" type="ORF">FHR34_003226</name>
</gene>
<proteinExistence type="predicted"/>
<name>A0A7W7R2Z7_KITKI</name>
<dbReference type="Gene3D" id="1.25.40.10">
    <property type="entry name" value="Tetratricopeptide repeat domain"/>
    <property type="match status" value="1"/>
</dbReference>
<sequence>MSISPRGPNERLGSLLAQAQISNAGLARRVNDLGAQRGLTLRYDKTSVARWVSKGMVPQGPVPHLIATAIGGKLGRPVPLEEIGLGDTDPTPELGLAFPREVSEAVRSATDLWRVDLELRRGPGGGRWSEGLAGTFSVAAYATPVARWLISPVDGSVARGLDSAQVHEAGAREAKARAAGAQAADAASAAAAEKVPAERTDRATRGERAERAERTDRAAYRVGQSDAAKLREAAQEARRWDSKYGGGDWRSSMVPECLRVEAAPLLLASYSDAVGRALFGATAELTRLAGWMAFDTGQHEAAQRYYIQALRLARAAADVPLGGYVLASMSLQACYRGFAEEAVDLAQAALERNRGLATARTMSFFHLVEARAQARAGNAAACSAALAAAESALERSRAGDPDPAWIDFYAYDRLAADAAECFRDLGVPAKVRQFTREALARPTEGFVRSHGLRLVVSAMAEAEAGNLDAAIEAGERAVEVAGRISSQRSREYVLEMLRHLEPFQGERRVRELTERARLVLTAPA</sequence>
<dbReference type="InterPro" id="IPR011990">
    <property type="entry name" value="TPR-like_helical_dom_sf"/>
</dbReference>
<evidence type="ECO:0000313" key="2">
    <source>
        <dbReference type="EMBL" id="MBB4924233.1"/>
    </source>
</evidence>
<dbReference type="EMBL" id="JACHJV010000001">
    <property type="protein sequence ID" value="MBB4924233.1"/>
    <property type="molecule type" value="Genomic_DNA"/>
</dbReference>
<evidence type="ECO:0000256" key="1">
    <source>
        <dbReference type="SAM" id="MobiDB-lite"/>
    </source>
</evidence>
<dbReference type="RefSeq" id="WP_184936214.1">
    <property type="nucleotide sequence ID" value="NZ_JACHJV010000001.1"/>
</dbReference>
<organism evidence="2 3">
    <name type="scientific">Kitasatospora kifunensis</name>
    <name type="common">Streptomyces kifunensis</name>
    <dbReference type="NCBI Taxonomy" id="58351"/>
    <lineage>
        <taxon>Bacteria</taxon>
        <taxon>Bacillati</taxon>
        <taxon>Actinomycetota</taxon>
        <taxon>Actinomycetes</taxon>
        <taxon>Kitasatosporales</taxon>
        <taxon>Streptomycetaceae</taxon>
        <taxon>Kitasatospora</taxon>
    </lineage>
</organism>
<feature type="region of interest" description="Disordered" evidence="1">
    <location>
        <begin position="185"/>
        <end position="218"/>
    </location>
</feature>
<feature type="compositionally biased region" description="Low complexity" evidence="1">
    <location>
        <begin position="185"/>
        <end position="194"/>
    </location>
</feature>
<reference evidence="2 3" key="1">
    <citation type="submission" date="2020-08" db="EMBL/GenBank/DDBJ databases">
        <title>Sequencing the genomes of 1000 actinobacteria strains.</title>
        <authorList>
            <person name="Klenk H.-P."/>
        </authorList>
    </citation>
    <scope>NUCLEOTIDE SEQUENCE [LARGE SCALE GENOMIC DNA]</scope>
    <source>
        <strain evidence="2 3">DSM 41654</strain>
    </source>
</reference>
<accession>A0A7W7R2Z7</accession>
<evidence type="ECO:0000313" key="3">
    <source>
        <dbReference type="Proteomes" id="UP000540506"/>
    </source>
</evidence>
<dbReference type="AlphaFoldDB" id="A0A7W7R2Z7"/>
<protein>
    <submittedName>
        <fullName evidence="2">Tetratricopeptide (TPR) repeat protein</fullName>
    </submittedName>
</protein>
<feature type="compositionally biased region" description="Basic and acidic residues" evidence="1">
    <location>
        <begin position="195"/>
        <end position="218"/>
    </location>
</feature>
<dbReference type="Proteomes" id="UP000540506">
    <property type="component" value="Unassembled WGS sequence"/>
</dbReference>